<dbReference type="AlphaFoldDB" id="A0A4R5VHH5"/>
<dbReference type="EMBL" id="SMYO01000060">
    <property type="protein sequence ID" value="TDK54047.1"/>
    <property type="molecule type" value="Genomic_DNA"/>
</dbReference>
<comment type="caution">
    <text evidence="1">The sequence shown here is derived from an EMBL/GenBank/DDBJ whole genome shotgun (WGS) entry which is preliminary data.</text>
</comment>
<protein>
    <submittedName>
        <fullName evidence="1">Uncharacterized protein</fullName>
    </submittedName>
</protein>
<evidence type="ECO:0000313" key="1">
    <source>
        <dbReference type="EMBL" id="TDK54047.1"/>
    </source>
</evidence>
<dbReference type="RefSeq" id="WP_133340587.1">
    <property type="nucleotide sequence ID" value="NZ_SMYO01000060.1"/>
</dbReference>
<organism evidence="1 2">
    <name type="scientific">Bacillus salipaludis</name>
    <dbReference type="NCBI Taxonomy" id="2547811"/>
    <lineage>
        <taxon>Bacteria</taxon>
        <taxon>Bacillati</taxon>
        <taxon>Bacillota</taxon>
        <taxon>Bacilli</taxon>
        <taxon>Bacillales</taxon>
        <taxon>Bacillaceae</taxon>
        <taxon>Bacillus</taxon>
    </lineage>
</organism>
<gene>
    <name evidence="1" type="ORF">E2K98_29845</name>
</gene>
<evidence type="ECO:0000313" key="2">
    <source>
        <dbReference type="Proteomes" id="UP000295132"/>
    </source>
</evidence>
<proteinExistence type="predicted"/>
<reference evidence="1 2" key="1">
    <citation type="submission" date="2019-03" db="EMBL/GenBank/DDBJ databases">
        <title>Bacillus niacini sp. nov. a Nicotinate-Metabolizing Mesophile Isolated from Soil.</title>
        <authorList>
            <person name="Zhang G."/>
        </authorList>
    </citation>
    <scope>NUCLEOTIDE SEQUENCE [LARGE SCALE GENOMIC DNA]</scope>
    <source>
        <strain evidence="1 2">WN066</strain>
    </source>
</reference>
<accession>A0A4R5VHH5</accession>
<dbReference type="Proteomes" id="UP000295132">
    <property type="component" value="Unassembled WGS sequence"/>
</dbReference>
<name>A0A4R5VHH5_9BACI</name>
<sequence>MLDRRNEPGWADMRSNRSDRCNCSCNGVGEENSCCSDSRLRGPGIRRTATRGVYFADADLVCSGLCIGHDRDTVYEWRLFPISGNAELVGPTRKVGNDRIEVSGTGEFELDVRVTFICGAWECVREATVTFRQ</sequence>